<evidence type="ECO:0000256" key="1">
    <source>
        <dbReference type="SAM" id="MobiDB-lite"/>
    </source>
</evidence>
<feature type="domain" description="Mid2" evidence="4">
    <location>
        <begin position="170"/>
        <end position="229"/>
    </location>
</feature>
<keyword evidence="2" id="KW-0812">Transmembrane</keyword>
<evidence type="ECO:0000256" key="2">
    <source>
        <dbReference type="SAM" id="Phobius"/>
    </source>
</evidence>
<accession>A0A1B8GC70</accession>
<gene>
    <name evidence="5" type="ORF">VE01_08802</name>
</gene>
<feature type="compositionally biased region" description="Polar residues" evidence="1">
    <location>
        <begin position="259"/>
        <end position="271"/>
    </location>
</feature>
<dbReference type="OrthoDB" id="5425782at2759"/>
<feature type="chain" id="PRO_5008608533" description="Mid2 domain-containing protein" evidence="3">
    <location>
        <begin position="27"/>
        <end position="286"/>
    </location>
</feature>
<protein>
    <recommendedName>
        <fullName evidence="4">Mid2 domain-containing protein</fullName>
    </recommendedName>
</protein>
<feature type="compositionally biased region" description="Low complexity" evidence="1">
    <location>
        <begin position="69"/>
        <end position="155"/>
    </location>
</feature>
<name>A0A1B8GC70_9PEZI</name>
<feature type="transmembrane region" description="Helical" evidence="2">
    <location>
        <begin position="209"/>
        <end position="233"/>
    </location>
</feature>
<evidence type="ECO:0000313" key="5">
    <source>
        <dbReference type="EMBL" id="OBT93413.1"/>
    </source>
</evidence>
<keyword evidence="2" id="KW-0472">Membrane</keyword>
<dbReference type="InterPro" id="IPR007567">
    <property type="entry name" value="Mid2_dom"/>
</dbReference>
<feature type="region of interest" description="Disordered" evidence="1">
    <location>
        <begin position="241"/>
        <end position="286"/>
    </location>
</feature>
<evidence type="ECO:0000313" key="6">
    <source>
        <dbReference type="Proteomes" id="UP000091956"/>
    </source>
</evidence>
<keyword evidence="6" id="KW-1185">Reference proteome</keyword>
<keyword evidence="2" id="KW-1133">Transmembrane helix</keyword>
<dbReference type="STRING" id="342668.A0A1B8GC70"/>
<feature type="signal peptide" evidence="3">
    <location>
        <begin position="1"/>
        <end position="26"/>
    </location>
</feature>
<dbReference type="RefSeq" id="XP_018127146.1">
    <property type="nucleotide sequence ID" value="XM_018278221.2"/>
</dbReference>
<sequence>MFSSIQPARLSLLTLLVASFVLSGDGHRISGVQKAGGPEVAARNNVVNVVHIRQDSSGILDGLIPSSGTTNTADQTSSDSTTSTTDSQSETTTEPPTTTTSDESTTTPSDTGASSTPSQTSDTPSSKTTTDSTETTDSSETTTSKPTTTAPPRSTITSKRTTVIDVTSDGKTYQTTSVATSLIPTNTASPIDDTPDTESGMSTKTKNTVIGVVVGVGGAIFLGLIFMVFWKFWGRRRSSRRAQEDDALMMTSPGEKPDTASTSNPFQSTLESYHAPQRPVNASSNF</sequence>
<dbReference type="EMBL" id="KV460254">
    <property type="protein sequence ID" value="OBT93413.1"/>
    <property type="molecule type" value="Genomic_DNA"/>
</dbReference>
<dbReference type="Pfam" id="PF04478">
    <property type="entry name" value="Mid2"/>
    <property type="match status" value="1"/>
</dbReference>
<reference evidence="6" key="2">
    <citation type="journal article" date="2018" name="Nat. Commun.">
        <title>Extreme sensitivity to ultraviolet light in the fungal pathogen causing white-nose syndrome of bats.</title>
        <authorList>
            <person name="Palmer J.M."/>
            <person name="Drees K.P."/>
            <person name="Foster J.T."/>
            <person name="Lindner D.L."/>
        </authorList>
    </citation>
    <scope>NUCLEOTIDE SEQUENCE [LARGE SCALE GENOMIC DNA]</scope>
    <source>
        <strain evidence="6">UAMH 10579</strain>
    </source>
</reference>
<dbReference type="GeneID" id="28842188"/>
<evidence type="ECO:0000256" key="3">
    <source>
        <dbReference type="SAM" id="SignalP"/>
    </source>
</evidence>
<keyword evidence="3" id="KW-0732">Signal</keyword>
<reference evidence="5 6" key="1">
    <citation type="submission" date="2016-03" db="EMBL/GenBank/DDBJ databases">
        <title>Comparative genomics of Pseudogymnoascus destructans, the fungus causing white-nose syndrome of bats.</title>
        <authorList>
            <person name="Palmer J.M."/>
            <person name="Drees K.P."/>
            <person name="Foster J.T."/>
            <person name="Lindner D.L."/>
        </authorList>
    </citation>
    <scope>NUCLEOTIDE SEQUENCE [LARGE SCALE GENOMIC DNA]</scope>
    <source>
        <strain evidence="5 6">UAMH 10579</strain>
    </source>
</reference>
<feature type="region of interest" description="Disordered" evidence="1">
    <location>
        <begin position="59"/>
        <end position="159"/>
    </location>
</feature>
<dbReference type="AlphaFoldDB" id="A0A1B8GC70"/>
<organism evidence="5 6">
    <name type="scientific">Pseudogymnoascus verrucosus</name>
    <dbReference type="NCBI Taxonomy" id="342668"/>
    <lineage>
        <taxon>Eukaryota</taxon>
        <taxon>Fungi</taxon>
        <taxon>Dikarya</taxon>
        <taxon>Ascomycota</taxon>
        <taxon>Pezizomycotina</taxon>
        <taxon>Leotiomycetes</taxon>
        <taxon>Thelebolales</taxon>
        <taxon>Thelebolaceae</taxon>
        <taxon>Pseudogymnoascus</taxon>
    </lineage>
</organism>
<proteinExistence type="predicted"/>
<dbReference type="Proteomes" id="UP000091956">
    <property type="component" value="Unassembled WGS sequence"/>
</dbReference>
<evidence type="ECO:0000259" key="4">
    <source>
        <dbReference type="Pfam" id="PF04478"/>
    </source>
</evidence>